<keyword evidence="9" id="KW-1185">Reference proteome</keyword>
<dbReference type="InterPro" id="IPR056699">
    <property type="entry name" value="DUF7797"/>
</dbReference>
<dbReference type="PROSITE" id="PS01359">
    <property type="entry name" value="ZF_PHD_1"/>
    <property type="match status" value="1"/>
</dbReference>
<keyword evidence="2 4" id="KW-0863">Zinc-finger</keyword>
<protein>
    <recommendedName>
        <fullName evidence="10">PHD finger protein</fullName>
    </recommendedName>
</protein>
<dbReference type="PANTHER" id="PTHR47527">
    <property type="entry name" value="RING/FYVE/PHD ZINC FINGER SUPERFAMILY PROTEIN"/>
    <property type="match status" value="1"/>
</dbReference>
<keyword evidence="3" id="KW-0862">Zinc</keyword>
<evidence type="ECO:0000313" key="9">
    <source>
        <dbReference type="Proteomes" id="UP001630127"/>
    </source>
</evidence>
<dbReference type="InterPro" id="IPR019787">
    <property type="entry name" value="Znf_PHD-finger"/>
</dbReference>
<dbReference type="EMBL" id="JBJUIK010000012">
    <property type="protein sequence ID" value="KAL3508436.1"/>
    <property type="molecule type" value="Genomic_DNA"/>
</dbReference>
<dbReference type="PANTHER" id="PTHR47527:SF3">
    <property type="entry name" value="RING_FYVE_PHD ZINC FINGER SUPERFAMILY PROTEIN"/>
    <property type="match status" value="1"/>
</dbReference>
<dbReference type="AlphaFoldDB" id="A0ABD2YP62"/>
<evidence type="ECO:0000256" key="2">
    <source>
        <dbReference type="ARBA" id="ARBA00022771"/>
    </source>
</evidence>
<dbReference type="SMART" id="SM00249">
    <property type="entry name" value="PHD"/>
    <property type="match status" value="1"/>
</dbReference>
<dbReference type="CDD" id="cd04370">
    <property type="entry name" value="BAH"/>
    <property type="match status" value="1"/>
</dbReference>
<feature type="region of interest" description="Disordered" evidence="5">
    <location>
        <begin position="582"/>
        <end position="665"/>
    </location>
</feature>
<evidence type="ECO:0000256" key="5">
    <source>
        <dbReference type="SAM" id="MobiDB-lite"/>
    </source>
</evidence>
<dbReference type="PROSITE" id="PS51038">
    <property type="entry name" value="BAH"/>
    <property type="match status" value="1"/>
</dbReference>
<dbReference type="GO" id="GO:0008270">
    <property type="term" value="F:zinc ion binding"/>
    <property type="evidence" value="ECO:0007669"/>
    <property type="project" value="UniProtKB-KW"/>
</dbReference>
<dbReference type="Proteomes" id="UP001630127">
    <property type="component" value="Unassembled WGS sequence"/>
</dbReference>
<name>A0ABD2YP62_9GENT</name>
<feature type="domain" description="PHD-type" evidence="6">
    <location>
        <begin position="378"/>
        <end position="430"/>
    </location>
</feature>
<feature type="compositionally biased region" description="Polar residues" evidence="5">
    <location>
        <begin position="484"/>
        <end position="507"/>
    </location>
</feature>
<dbReference type="CDD" id="cd15489">
    <property type="entry name" value="PHD_SF"/>
    <property type="match status" value="1"/>
</dbReference>
<dbReference type="Pfam" id="PF00628">
    <property type="entry name" value="PHD"/>
    <property type="match status" value="1"/>
</dbReference>
<proteinExistence type="predicted"/>
<comment type="caution">
    <text evidence="8">The sequence shown here is derived from an EMBL/GenBank/DDBJ whole genome shotgun (WGS) entry which is preliminary data.</text>
</comment>
<evidence type="ECO:0000256" key="3">
    <source>
        <dbReference type="ARBA" id="ARBA00022833"/>
    </source>
</evidence>
<evidence type="ECO:0000256" key="1">
    <source>
        <dbReference type="ARBA" id="ARBA00022723"/>
    </source>
</evidence>
<feature type="compositionally biased region" description="Basic and acidic residues" evidence="5">
    <location>
        <begin position="508"/>
        <end position="530"/>
    </location>
</feature>
<accession>A0ABD2YP62</accession>
<dbReference type="InterPro" id="IPR019786">
    <property type="entry name" value="Zinc_finger_PHD-type_CS"/>
</dbReference>
<dbReference type="InterPro" id="IPR001025">
    <property type="entry name" value="BAH_dom"/>
</dbReference>
<dbReference type="InterPro" id="IPR001965">
    <property type="entry name" value="Znf_PHD"/>
</dbReference>
<reference evidence="8 9" key="1">
    <citation type="submission" date="2024-11" db="EMBL/GenBank/DDBJ databases">
        <title>A near-complete genome assembly of Cinchona calisaya.</title>
        <authorList>
            <person name="Lian D.C."/>
            <person name="Zhao X.W."/>
            <person name="Wei L."/>
        </authorList>
    </citation>
    <scope>NUCLEOTIDE SEQUENCE [LARGE SCALE GENOMIC DNA]</scope>
    <source>
        <tissue evidence="8">Nenye</tissue>
    </source>
</reference>
<dbReference type="Gene3D" id="2.30.30.490">
    <property type="match status" value="1"/>
</dbReference>
<evidence type="ECO:0000259" key="7">
    <source>
        <dbReference type="PROSITE" id="PS51038"/>
    </source>
</evidence>
<dbReference type="Pfam" id="PF25073">
    <property type="entry name" value="DUF7797"/>
    <property type="match status" value="1"/>
</dbReference>
<organism evidence="8 9">
    <name type="scientific">Cinchona calisaya</name>
    <dbReference type="NCBI Taxonomy" id="153742"/>
    <lineage>
        <taxon>Eukaryota</taxon>
        <taxon>Viridiplantae</taxon>
        <taxon>Streptophyta</taxon>
        <taxon>Embryophyta</taxon>
        <taxon>Tracheophyta</taxon>
        <taxon>Spermatophyta</taxon>
        <taxon>Magnoliopsida</taxon>
        <taxon>eudicotyledons</taxon>
        <taxon>Gunneridae</taxon>
        <taxon>Pentapetalae</taxon>
        <taxon>asterids</taxon>
        <taxon>lamiids</taxon>
        <taxon>Gentianales</taxon>
        <taxon>Rubiaceae</taxon>
        <taxon>Cinchonoideae</taxon>
        <taxon>Cinchoneae</taxon>
        <taxon>Cinchona</taxon>
    </lineage>
</organism>
<dbReference type="PROSITE" id="PS50016">
    <property type="entry name" value="ZF_PHD_2"/>
    <property type="match status" value="1"/>
</dbReference>
<evidence type="ECO:0000313" key="8">
    <source>
        <dbReference type="EMBL" id="KAL3508436.1"/>
    </source>
</evidence>
<sequence>MGDSVESGVKLGEKKRPAEDGDDPVAKRVKKNGGGVMGRMRKVAEMVLVLSAMGKMRGGKVPTGVEKEIMAAAREKLAEVCELFPPKDVFPTDVFGGIIEYLGLNKVREQRLGFRPPKVTIAEKFLLSKRKMEKAEEFTLPSAQNSQRLHPNSGVAVEYRATSPAGRVFATDKPGHAPISSGTFQTSPLGHVTGTNISSLPYQLPTSEVRPMAPNALPFSHLGRDSTPVTLARIDRPHFGLDGRPNGSSHTSQVQANSSGDLPSVKTPAWPVQPQFVPPPKFGAEKGPAQATVKVDGATDAKFRISPQIATSKPFVTQTISGNQLGVHQHLQGASTVPASLPRNTHAEIGKIVQKLLQPWVSERPVWTTPSRDYMNKALTCQTCKSTINDVDSLLVCDACEKGYHLKCLRINSPKGVPRAEWHCLKCLQLSNGKPLPPKYGRVMRNISVPKVASNAAALQSTPDKRAGALDEKVNQQKIIANGNATVQSAPTGNTLSNHSNPTPSSKVENKSEVQGDAIGGKEKMDDKSSSRISLNDLIEASCPATVSPPTLSSVKRMCEEKLLESKPHPHLKSETVLSFSAPLQSPTSREDNHRSGPPNNVIPFQQSLDNHPMVKCPQESSGRESLCNNMTEKSSQKDEGTVRAIPPETSAANSGPTDQERSVPDSLHSVDWIGGILKVVEGKVFYQSCCIKGVVYKLKDNVLIRFNDRLIPSKLQVMWEDMKMKTKWVTVNKCYFPDDLPQAVGRPCGLESSEVYESTIACTVMAGLIHGPCEVLPPSRFTEEKEKRTRVGKRPNESLQPLYLCKWIYDEPKGLFRDVNC</sequence>
<dbReference type="SUPFAM" id="SSF57903">
    <property type="entry name" value="FYVE/PHD zinc finger"/>
    <property type="match status" value="1"/>
</dbReference>
<feature type="region of interest" description="Disordered" evidence="5">
    <location>
        <begin position="236"/>
        <end position="264"/>
    </location>
</feature>
<feature type="region of interest" description="Disordered" evidence="5">
    <location>
        <begin position="1"/>
        <end position="32"/>
    </location>
</feature>
<dbReference type="InterPro" id="IPR013083">
    <property type="entry name" value="Znf_RING/FYVE/PHD"/>
</dbReference>
<keyword evidence="1" id="KW-0479">Metal-binding</keyword>
<evidence type="ECO:0008006" key="10">
    <source>
        <dbReference type="Google" id="ProtNLM"/>
    </source>
</evidence>
<dbReference type="Gene3D" id="3.30.40.10">
    <property type="entry name" value="Zinc/RING finger domain, C3HC4 (zinc finger)"/>
    <property type="match status" value="1"/>
</dbReference>
<feature type="domain" description="BAH" evidence="7">
    <location>
        <begin position="695"/>
        <end position="821"/>
    </location>
</feature>
<feature type="region of interest" description="Disordered" evidence="5">
    <location>
        <begin position="484"/>
        <end position="531"/>
    </location>
</feature>
<gene>
    <name evidence="8" type="ORF">ACH5RR_027837</name>
</gene>
<feature type="compositionally biased region" description="Polar residues" evidence="5">
    <location>
        <begin position="246"/>
        <end position="261"/>
    </location>
</feature>
<evidence type="ECO:0000256" key="4">
    <source>
        <dbReference type="PROSITE-ProRule" id="PRU00146"/>
    </source>
</evidence>
<evidence type="ECO:0000259" key="6">
    <source>
        <dbReference type="PROSITE" id="PS50016"/>
    </source>
</evidence>
<dbReference type="InterPro" id="IPR011011">
    <property type="entry name" value="Znf_FYVE_PHD"/>
</dbReference>
<dbReference type="InterPro" id="IPR043151">
    <property type="entry name" value="BAH_sf"/>
</dbReference>